<dbReference type="PANTHER" id="PTHR22663">
    <property type="entry name" value="RING FINGER PROTEIN NARYA-RELATED"/>
    <property type="match status" value="1"/>
</dbReference>
<comment type="caution">
    <text evidence="6">The sequence shown here is derived from an EMBL/GenBank/DDBJ whole genome shotgun (WGS) entry which is preliminary data.</text>
</comment>
<dbReference type="GO" id="GO:0016925">
    <property type="term" value="P:protein sumoylation"/>
    <property type="evidence" value="ECO:0007669"/>
    <property type="project" value="TreeGrafter"/>
</dbReference>
<evidence type="ECO:0000256" key="4">
    <source>
        <dbReference type="PROSITE-ProRule" id="PRU00175"/>
    </source>
</evidence>
<dbReference type="AlphaFoldDB" id="A0AAW2H0S8"/>
<dbReference type="SUPFAM" id="SSF57850">
    <property type="entry name" value="RING/U-box"/>
    <property type="match status" value="1"/>
</dbReference>
<dbReference type="Proteomes" id="UP001430953">
    <property type="component" value="Unassembled WGS sequence"/>
</dbReference>
<dbReference type="GO" id="GO:0008270">
    <property type="term" value="F:zinc ion binding"/>
    <property type="evidence" value="ECO:0007669"/>
    <property type="project" value="UniProtKB-KW"/>
</dbReference>
<evidence type="ECO:0000313" key="6">
    <source>
        <dbReference type="EMBL" id="KAL0133104.1"/>
    </source>
</evidence>
<dbReference type="GO" id="GO:0007131">
    <property type="term" value="P:reciprocal meiotic recombination"/>
    <property type="evidence" value="ECO:0007669"/>
    <property type="project" value="InterPro"/>
</dbReference>
<dbReference type="InterPro" id="IPR042123">
    <property type="entry name" value="Zip3/RNF212-like"/>
</dbReference>
<keyword evidence="1 4" id="KW-0479">Metal-binding</keyword>
<evidence type="ECO:0000259" key="5">
    <source>
        <dbReference type="PROSITE" id="PS50089"/>
    </source>
</evidence>
<sequence>MERKSIICNKCFAPMYRGKRPYHITQCGHISCRTCLEQVEKLCPQCQRAGTMSIAMEEPLVPKLIPYFQSLPETLEMLLKVVTFRSNQEKITMQRFIELDKKYEILKNRYWLGQRNMKELMKKYAHLKNEVNELDKKMLLSRMQKETPRSTYHLMKTPVSDSGISMQIPSSRCTEESLESTNKTFRHLTDSRSQYKTADGFLMPVNYKLPKSNIPQQNMF</sequence>
<reference evidence="6 7" key="1">
    <citation type="submission" date="2023-03" db="EMBL/GenBank/DDBJ databases">
        <title>High recombination rates correlate with genetic variation in Cardiocondyla obscurior ants.</title>
        <authorList>
            <person name="Errbii M."/>
        </authorList>
    </citation>
    <scope>NUCLEOTIDE SEQUENCE [LARGE SCALE GENOMIC DNA]</scope>
    <source>
        <strain evidence="6">Alpha-2009</strain>
        <tissue evidence="6">Whole body</tissue>
    </source>
</reference>
<evidence type="ECO:0000256" key="2">
    <source>
        <dbReference type="ARBA" id="ARBA00022833"/>
    </source>
</evidence>
<dbReference type="Pfam" id="PF14634">
    <property type="entry name" value="zf-RING_5"/>
    <property type="match status" value="1"/>
</dbReference>
<dbReference type="InterPro" id="IPR001841">
    <property type="entry name" value="Znf_RING"/>
</dbReference>
<keyword evidence="2" id="KW-0862">Zinc</keyword>
<dbReference type="PANTHER" id="PTHR22663:SF17">
    <property type="entry name" value="RING FINGER PROTEIN NARYA-RELATED"/>
    <property type="match status" value="1"/>
</dbReference>
<feature type="domain" description="RING-type" evidence="5">
    <location>
        <begin position="8"/>
        <end position="47"/>
    </location>
</feature>
<evidence type="ECO:0000256" key="3">
    <source>
        <dbReference type="ARBA" id="ARBA00023254"/>
    </source>
</evidence>
<proteinExistence type="predicted"/>
<keyword evidence="7" id="KW-1185">Reference proteome</keyword>
<dbReference type="EMBL" id="JADYXP020000001">
    <property type="protein sequence ID" value="KAL0133104.1"/>
    <property type="molecule type" value="Genomic_DNA"/>
</dbReference>
<name>A0AAW2H0S8_9HYME</name>
<dbReference type="GO" id="GO:0000795">
    <property type="term" value="C:synaptonemal complex"/>
    <property type="evidence" value="ECO:0007669"/>
    <property type="project" value="InterPro"/>
</dbReference>
<dbReference type="GO" id="GO:0019789">
    <property type="term" value="F:SUMO transferase activity"/>
    <property type="evidence" value="ECO:0007669"/>
    <property type="project" value="InterPro"/>
</dbReference>
<dbReference type="PROSITE" id="PS50089">
    <property type="entry name" value="ZF_RING_2"/>
    <property type="match status" value="1"/>
</dbReference>
<evidence type="ECO:0000313" key="7">
    <source>
        <dbReference type="Proteomes" id="UP001430953"/>
    </source>
</evidence>
<dbReference type="GO" id="GO:0007129">
    <property type="term" value="P:homologous chromosome pairing at meiosis"/>
    <property type="evidence" value="ECO:0007669"/>
    <property type="project" value="TreeGrafter"/>
</dbReference>
<protein>
    <recommendedName>
        <fullName evidence="5">RING-type domain-containing protein</fullName>
    </recommendedName>
</protein>
<evidence type="ECO:0000256" key="1">
    <source>
        <dbReference type="ARBA" id="ARBA00022771"/>
    </source>
</evidence>
<dbReference type="Gene3D" id="3.30.40.10">
    <property type="entry name" value="Zinc/RING finger domain, C3HC4 (zinc finger)"/>
    <property type="match status" value="1"/>
</dbReference>
<accession>A0AAW2H0S8</accession>
<gene>
    <name evidence="6" type="ORF">PUN28_000699</name>
</gene>
<keyword evidence="3" id="KW-0469">Meiosis</keyword>
<dbReference type="InterPro" id="IPR013083">
    <property type="entry name" value="Znf_RING/FYVE/PHD"/>
</dbReference>
<organism evidence="6 7">
    <name type="scientific">Cardiocondyla obscurior</name>
    <dbReference type="NCBI Taxonomy" id="286306"/>
    <lineage>
        <taxon>Eukaryota</taxon>
        <taxon>Metazoa</taxon>
        <taxon>Ecdysozoa</taxon>
        <taxon>Arthropoda</taxon>
        <taxon>Hexapoda</taxon>
        <taxon>Insecta</taxon>
        <taxon>Pterygota</taxon>
        <taxon>Neoptera</taxon>
        <taxon>Endopterygota</taxon>
        <taxon>Hymenoptera</taxon>
        <taxon>Apocrita</taxon>
        <taxon>Aculeata</taxon>
        <taxon>Formicoidea</taxon>
        <taxon>Formicidae</taxon>
        <taxon>Myrmicinae</taxon>
        <taxon>Cardiocondyla</taxon>
    </lineage>
</organism>
<keyword evidence="1 4" id="KW-0863">Zinc-finger</keyword>